<feature type="compositionally biased region" description="Basic and acidic residues" evidence="2">
    <location>
        <begin position="433"/>
        <end position="450"/>
    </location>
</feature>
<dbReference type="Pfam" id="PF05147">
    <property type="entry name" value="LANC_like"/>
    <property type="match status" value="1"/>
</dbReference>
<name>A0A023CYI6_9LACO</name>
<comment type="caution">
    <text evidence="3">The sequence shown here is derived from an EMBL/GenBank/DDBJ whole genome shotgun (WGS) entry which is preliminary data.</text>
</comment>
<dbReference type="eggNOG" id="COG4403">
    <property type="taxonomic scope" value="Bacteria"/>
</dbReference>
<accession>A0A023CYI6</accession>
<dbReference type="InterPro" id="IPR007822">
    <property type="entry name" value="LANC-like"/>
</dbReference>
<dbReference type="RefSeq" id="WP_034989130.1">
    <property type="nucleotide sequence ID" value="NZ_AYZF01000002.1"/>
</dbReference>
<dbReference type="PRINTS" id="PR01950">
    <property type="entry name" value="LANCSUPER"/>
</dbReference>
<reference evidence="3 4" key="1">
    <citation type="journal article" date="2015" name="Genome Announc.">
        <title>Expanding the biotechnology potential of lactobacilli through comparative genomics of 213 strains and associated genera.</title>
        <authorList>
            <person name="Sun Z."/>
            <person name="Harris H.M."/>
            <person name="McCann A."/>
            <person name="Guo C."/>
            <person name="Argimon S."/>
            <person name="Zhang W."/>
            <person name="Yang X."/>
            <person name="Jeffery I.B."/>
            <person name="Cooney J.C."/>
            <person name="Kagawa T.F."/>
            <person name="Liu W."/>
            <person name="Song Y."/>
            <person name="Salvetti E."/>
            <person name="Wrobel A."/>
            <person name="Rasinkangas P."/>
            <person name="Parkhill J."/>
            <person name="Rea M.C."/>
            <person name="O'Sullivan O."/>
            <person name="Ritari J."/>
            <person name="Douillard F.P."/>
            <person name="Paul Ross R."/>
            <person name="Yang R."/>
            <person name="Briner A.E."/>
            <person name="Felis G.E."/>
            <person name="de Vos W.M."/>
            <person name="Barrangou R."/>
            <person name="Klaenhammer T.R."/>
            <person name="Caufield P.W."/>
            <person name="Cui Y."/>
            <person name="Zhang H."/>
            <person name="O'Toole P.W."/>
        </authorList>
    </citation>
    <scope>NUCLEOTIDE SEQUENCE [LARGE SCALE GENOMIC DNA]</scope>
    <source>
        <strain evidence="3 4">DSM 21376</strain>
    </source>
</reference>
<keyword evidence="1" id="KW-0479">Metal-binding</keyword>
<dbReference type="SUPFAM" id="SSF158745">
    <property type="entry name" value="LanC-like"/>
    <property type="match status" value="1"/>
</dbReference>
<organism evidence="3 4">
    <name type="scientific">Liquorilactobacillus sucicola DSM 21376 = JCM 15457</name>
    <dbReference type="NCBI Taxonomy" id="1423806"/>
    <lineage>
        <taxon>Bacteria</taxon>
        <taxon>Bacillati</taxon>
        <taxon>Bacillota</taxon>
        <taxon>Bacilli</taxon>
        <taxon>Lactobacillales</taxon>
        <taxon>Lactobacillaceae</taxon>
        <taxon>Liquorilactobacillus</taxon>
    </lineage>
</organism>
<evidence type="ECO:0000256" key="2">
    <source>
        <dbReference type="SAM" id="MobiDB-lite"/>
    </source>
</evidence>
<keyword evidence="4" id="KW-1185">Reference proteome</keyword>
<feature type="binding site" evidence="1">
    <location>
        <position position="338"/>
    </location>
    <ligand>
        <name>Zn(2+)</name>
        <dbReference type="ChEBI" id="CHEBI:29105"/>
    </ligand>
</feature>
<dbReference type="OrthoDB" id="9148343at2"/>
<protein>
    <recommendedName>
        <fullName evidence="5">Lanthionine synthetase C-like protein</fullName>
    </recommendedName>
</protein>
<dbReference type="EMBL" id="AYZF01000002">
    <property type="protein sequence ID" value="KRN07503.1"/>
    <property type="molecule type" value="Genomic_DNA"/>
</dbReference>
<dbReference type="CDD" id="cd04434">
    <property type="entry name" value="LanC_like"/>
    <property type="match status" value="1"/>
</dbReference>
<evidence type="ECO:0000313" key="3">
    <source>
        <dbReference type="EMBL" id="KRN07503.1"/>
    </source>
</evidence>
<gene>
    <name evidence="3" type="ORF">FD15_GL000785</name>
</gene>
<dbReference type="PATRIC" id="fig|1423806.3.peg.797"/>
<evidence type="ECO:0000256" key="1">
    <source>
        <dbReference type="PIRSR" id="PIRSR607822-1"/>
    </source>
</evidence>
<dbReference type="GO" id="GO:0031179">
    <property type="term" value="P:peptide modification"/>
    <property type="evidence" value="ECO:0007669"/>
    <property type="project" value="InterPro"/>
</dbReference>
<dbReference type="Gene3D" id="1.50.10.10">
    <property type="match status" value="1"/>
</dbReference>
<feature type="binding site" evidence="1">
    <location>
        <position position="285"/>
    </location>
    <ligand>
        <name>Zn(2+)</name>
        <dbReference type="ChEBI" id="CHEBI:29105"/>
    </ligand>
</feature>
<feature type="region of interest" description="Disordered" evidence="2">
    <location>
        <begin position="431"/>
        <end position="450"/>
    </location>
</feature>
<dbReference type="Proteomes" id="UP000050961">
    <property type="component" value="Unassembled WGS sequence"/>
</dbReference>
<keyword evidence="1" id="KW-0862">Zinc</keyword>
<sequence>MAIKAELDTKELLNVAELAKNYIDSKIEKTDHGIRYSLEGSANSDPYFDEICLYSGSAGIVHYLLQLYKTTGKQQYLEQAEKSYPYIEYRWREKPDLSLAFSPWAFTSGFAGVAYAVSELYTTTHNKKYKKFVEEVVAEIIKNAKPADDGIGAYWSGSFGIVADSGTLLFLLYVADLFERHDWQEFTVNAGRILIGQKKKYSEGGYYFEGSQFNEQIVPGFPIGAGGVAFTLWKLYDVSRDEVFKQATEGIDDFYRTIYRYDDKGFVKIPHDIPNENPVYYLGYCGGNAGVARYFYKLYQETGEAKHLNEVELLLDSIVAAGAPEIHSEGYWNTVAQCCGSSSILNTFLGFYLATNKKKFLNYAKRTAEQIIGDAHYELEGGDKLAKWYEAYTRLEPQNISAPIGFYDGAAGAGSALLQLYSVLTEHPQVPRSVDDPFPTEKKQEVKEND</sequence>
<proteinExistence type="predicted"/>
<evidence type="ECO:0008006" key="5">
    <source>
        <dbReference type="Google" id="ProtNLM"/>
    </source>
</evidence>
<dbReference type="GO" id="GO:0046872">
    <property type="term" value="F:metal ion binding"/>
    <property type="evidence" value="ECO:0007669"/>
    <property type="project" value="UniProtKB-KW"/>
</dbReference>
<dbReference type="InterPro" id="IPR012341">
    <property type="entry name" value="6hp_glycosidase-like_sf"/>
</dbReference>
<dbReference type="SMART" id="SM01260">
    <property type="entry name" value="LANC_like"/>
    <property type="match status" value="1"/>
</dbReference>
<dbReference type="AlphaFoldDB" id="A0A023CYI6"/>
<evidence type="ECO:0000313" key="4">
    <source>
        <dbReference type="Proteomes" id="UP000050961"/>
    </source>
</evidence>
<dbReference type="STRING" id="1423806.FD15_GL000785"/>
<dbReference type="GO" id="GO:0005975">
    <property type="term" value="P:carbohydrate metabolic process"/>
    <property type="evidence" value="ECO:0007669"/>
    <property type="project" value="InterPro"/>
</dbReference>